<dbReference type="RefSeq" id="WP_012861306.1">
    <property type="nucleotide sequence ID" value="NC_013517.1"/>
</dbReference>
<dbReference type="KEGG" id="str:Sterm_1854"/>
<name>D1AJ24_SEBTE</name>
<feature type="domain" description="Nudix hydrolase" evidence="3">
    <location>
        <begin position="25"/>
        <end position="162"/>
    </location>
</feature>
<dbReference type="PANTHER" id="PTHR11839:SF18">
    <property type="entry name" value="NUDIX HYDROLASE DOMAIN-CONTAINING PROTEIN"/>
    <property type="match status" value="1"/>
</dbReference>
<dbReference type="HOGENOM" id="CLU_062658_5_2_0"/>
<reference evidence="5" key="1">
    <citation type="submission" date="2009-09" db="EMBL/GenBank/DDBJ databases">
        <title>The complete chromosome of Sebaldella termitidis ATCC 33386.</title>
        <authorList>
            <consortium name="US DOE Joint Genome Institute (JGI-PGF)"/>
            <person name="Lucas S."/>
            <person name="Copeland A."/>
            <person name="Lapidus A."/>
            <person name="Glavina del Rio T."/>
            <person name="Dalin E."/>
            <person name="Tice H."/>
            <person name="Bruce D."/>
            <person name="Goodwin L."/>
            <person name="Pitluck S."/>
            <person name="Kyrpides N."/>
            <person name="Mavromatis K."/>
            <person name="Ivanova N."/>
            <person name="Mikhailova N."/>
            <person name="Sims D."/>
            <person name="Meincke L."/>
            <person name="Brettin T."/>
            <person name="Detter J.C."/>
            <person name="Han C."/>
            <person name="Larimer F."/>
            <person name="Land M."/>
            <person name="Hauser L."/>
            <person name="Markowitz V."/>
            <person name="Cheng J.F."/>
            <person name="Hugenholtz P."/>
            <person name="Woyke T."/>
            <person name="Wu D."/>
            <person name="Eisen J.A."/>
        </authorList>
    </citation>
    <scope>NUCLEOTIDE SEQUENCE [LARGE SCALE GENOMIC DNA]</scope>
    <source>
        <strain evidence="5">ATCC 33386 / NCTC 11300</strain>
    </source>
</reference>
<dbReference type="PROSITE" id="PS00893">
    <property type="entry name" value="NUDIX_BOX"/>
    <property type="match status" value="1"/>
</dbReference>
<gene>
    <name evidence="4" type="ordered locus">Sterm_1854</name>
</gene>
<reference evidence="4 5" key="2">
    <citation type="journal article" date="2010" name="Stand. Genomic Sci.">
        <title>Complete genome sequence of Sebaldella termitidis type strain (NCTC 11300).</title>
        <authorList>
            <person name="Harmon-Smith M."/>
            <person name="Celia L."/>
            <person name="Chertkov O."/>
            <person name="Lapidus A."/>
            <person name="Copeland A."/>
            <person name="Glavina Del Rio T."/>
            <person name="Nolan M."/>
            <person name="Lucas S."/>
            <person name="Tice H."/>
            <person name="Cheng J.F."/>
            <person name="Han C."/>
            <person name="Detter J.C."/>
            <person name="Bruce D."/>
            <person name="Goodwin L."/>
            <person name="Pitluck S."/>
            <person name="Pati A."/>
            <person name="Liolios K."/>
            <person name="Ivanova N."/>
            <person name="Mavromatis K."/>
            <person name="Mikhailova N."/>
            <person name="Chen A."/>
            <person name="Palaniappan K."/>
            <person name="Land M."/>
            <person name="Hauser L."/>
            <person name="Chang Y.J."/>
            <person name="Jeffries C.D."/>
            <person name="Brettin T."/>
            <person name="Goker M."/>
            <person name="Beck B."/>
            <person name="Bristow J."/>
            <person name="Eisen J.A."/>
            <person name="Markowitz V."/>
            <person name="Hugenholtz P."/>
            <person name="Kyrpides N.C."/>
            <person name="Klenk H.P."/>
            <person name="Chen F."/>
        </authorList>
    </citation>
    <scope>NUCLEOTIDE SEQUENCE [LARGE SCALE GENOMIC DNA]</scope>
    <source>
        <strain evidence="5">ATCC 33386 / NCTC 11300</strain>
    </source>
</reference>
<dbReference type="STRING" id="526218.Sterm_1854"/>
<dbReference type="AlphaFoldDB" id="D1AJ24"/>
<dbReference type="InterPro" id="IPR000086">
    <property type="entry name" value="NUDIX_hydrolase_dom"/>
</dbReference>
<dbReference type="PROSITE" id="PS51462">
    <property type="entry name" value="NUDIX"/>
    <property type="match status" value="1"/>
</dbReference>
<dbReference type="eggNOG" id="COG0494">
    <property type="taxonomic scope" value="Bacteria"/>
</dbReference>
<protein>
    <submittedName>
        <fullName evidence="4">NUDIX hydrolase</fullName>
    </submittedName>
</protein>
<dbReference type="SUPFAM" id="SSF55811">
    <property type="entry name" value="Nudix"/>
    <property type="match status" value="1"/>
</dbReference>
<evidence type="ECO:0000256" key="1">
    <source>
        <dbReference type="ARBA" id="ARBA00001946"/>
    </source>
</evidence>
<evidence type="ECO:0000313" key="4">
    <source>
        <dbReference type="EMBL" id="ACZ08712.1"/>
    </source>
</evidence>
<dbReference type="GO" id="GO:0016787">
    <property type="term" value="F:hydrolase activity"/>
    <property type="evidence" value="ECO:0007669"/>
    <property type="project" value="UniProtKB-KW"/>
</dbReference>
<evidence type="ECO:0000256" key="2">
    <source>
        <dbReference type="ARBA" id="ARBA00022801"/>
    </source>
</evidence>
<dbReference type="CDD" id="cd03424">
    <property type="entry name" value="NUDIX_ADPRase_Nudt5_UGPPase_Nudt14"/>
    <property type="match status" value="1"/>
</dbReference>
<dbReference type="Gene3D" id="3.90.79.10">
    <property type="entry name" value="Nucleoside Triphosphate Pyrophosphohydrolase"/>
    <property type="match status" value="1"/>
</dbReference>
<dbReference type="PANTHER" id="PTHR11839">
    <property type="entry name" value="UDP/ADP-SUGAR PYROPHOSPHATASE"/>
    <property type="match status" value="1"/>
</dbReference>
<keyword evidence="5" id="KW-1185">Reference proteome</keyword>
<dbReference type="EMBL" id="CP001739">
    <property type="protein sequence ID" value="ACZ08712.1"/>
    <property type="molecule type" value="Genomic_DNA"/>
</dbReference>
<dbReference type="GO" id="GO:0005829">
    <property type="term" value="C:cytosol"/>
    <property type="evidence" value="ECO:0007669"/>
    <property type="project" value="TreeGrafter"/>
</dbReference>
<evidence type="ECO:0000313" key="5">
    <source>
        <dbReference type="Proteomes" id="UP000000845"/>
    </source>
</evidence>
<dbReference type="InterPro" id="IPR015797">
    <property type="entry name" value="NUDIX_hydrolase-like_dom_sf"/>
</dbReference>
<comment type="cofactor">
    <cofactor evidence="1">
        <name>Mg(2+)</name>
        <dbReference type="ChEBI" id="CHEBI:18420"/>
    </cofactor>
</comment>
<organism evidence="4 5">
    <name type="scientific">Sebaldella termitidis (strain ATCC 33386 / NCTC 11300)</name>
    <dbReference type="NCBI Taxonomy" id="526218"/>
    <lineage>
        <taxon>Bacteria</taxon>
        <taxon>Fusobacteriati</taxon>
        <taxon>Fusobacteriota</taxon>
        <taxon>Fusobacteriia</taxon>
        <taxon>Fusobacteriales</taxon>
        <taxon>Leptotrichiaceae</taxon>
        <taxon>Sebaldella</taxon>
    </lineage>
</organism>
<dbReference type="GO" id="GO:0006753">
    <property type="term" value="P:nucleoside phosphate metabolic process"/>
    <property type="evidence" value="ECO:0007669"/>
    <property type="project" value="TreeGrafter"/>
</dbReference>
<dbReference type="GO" id="GO:0019693">
    <property type="term" value="P:ribose phosphate metabolic process"/>
    <property type="evidence" value="ECO:0007669"/>
    <property type="project" value="TreeGrafter"/>
</dbReference>
<dbReference type="Proteomes" id="UP000000845">
    <property type="component" value="Chromosome"/>
</dbReference>
<proteinExistence type="predicted"/>
<evidence type="ECO:0000259" key="3">
    <source>
        <dbReference type="PROSITE" id="PS51462"/>
    </source>
</evidence>
<dbReference type="InterPro" id="IPR020084">
    <property type="entry name" value="NUDIX_hydrolase_CS"/>
</dbReference>
<dbReference type="Pfam" id="PF00293">
    <property type="entry name" value="NUDIX"/>
    <property type="match status" value="1"/>
</dbReference>
<accession>D1AJ24</accession>
<sequence>MEEFRFLKPRKMKHPTTGIDLEYLDKSNAVCIALFNEEKDKILLVEQYRPGNKGLMLEVPAGLIDSGEDPKTAVLREMREETGYSEEDIADFRGLDEGLYASPGYTTEKLYFFSARLKDNNIKPKELNLDHGEDLENEWVDVKDILKKSGDLKTILAVSLFKD</sequence>
<keyword evidence="2 4" id="KW-0378">Hydrolase</keyword>